<feature type="compositionally biased region" description="Acidic residues" evidence="5">
    <location>
        <begin position="333"/>
        <end position="347"/>
    </location>
</feature>
<feature type="domain" description="Bms1-type G" evidence="6">
    <location>
        <begin position="1"/>
        <end position="118"/>
    </location>
</feature>
<name>A0A2T9ZAM3_9FUNG</name>
<dbReference type="SMART" id="SM01362">
    <property type="entry name" value="DUF663"/>
    <property type="match status" value="1"/>
</dbReference>
<feature type="compositionally biased region" description="Polar residues" evidence="5">
    <location>
        <begin position="207"/>
        <end position="223"/>
    </location>
</feature>
<dbReference type="InterPro" id="IPR007034">
    <property type="entry name" value="BMS1_TSR1_C"/>
</dbReference>
<dbReference type="InterPro" id="IPR030387">
    <property type="entry name" value="G_Bms1/Tsr1_dom"/>
</dbReference>
<dbReference type="GO" id="GO:0005730">
    <property type="term" value="C:nucleolus"/>
    <property type="evidence" value="ECO:0007669"/>
    <property type="project" value="UniProtKB-SubCell"/>
</dbReference>
<feature type="region of interest" description="Disordered" evidence="5">
    <location>
        <begin position="289"/>
        <end position="372"/>
    </location>
</feature>
<evidence type="ECO:0000313" key="7">
    <source>
        <dbReference type="EMBL" id="PVV01659.1"/>
    </source>
</evidence>
<dbReference type="OrthoDB" id="119302at2759"/>
<feature type="non-terminal residue" evidence="7">
    <location>
        <position position="1"/>
    </location>
</feature>
<evidence type="ECO:0000259" key="6">
    <source>
        <dbReference type="PROSITE" id="PS51714"/>
    </source>
</evidence>
<comment type="similarity">
    <text evidence="4">Belongs to the TRAFAC class translation factor GTPase superfamily. Bms1-like GTPase family. TSR1 subfamily.</text>
</comment>
<dbReference type="Pfam" id="PF22298">
    <property type="entry name" value="Tsr1_G-like"/>
    <property type="match status" value="1"/>
</dbReference>
<organism evidence="7 8">
    <name type="scientific">Smittium megazygosporum</name>
    <dbReference type="NCBI Taxonomy" id="133381"/>
    <lineage>
        <taxon>Eukaryota</taxon>
        <taxon>Fungi</taxon>
        <taxon>Fungi incertae sedis</taxon>
        <taxon>Zoopagomycota</taxon>
        <taxon>Kickxellomycotina</taxon>
        <taxon>Harpellomycetes</taxon>
        <taxon>Harpellales</taxon>
        <taxon>Legeriomycetaceae</taxon>
        <taxon>Smittium</taxon>
    </lineage>
</organism>
<protein>
    <recommendedName>
        <fullName evidence="6">Bms1-type G domain-containing protein</fullName>
    </recommendedName>
</protein>
<dbReference type="GO" id="GO:0030688">
    <property type="term" value="C:preribosome, small subunit precursor"/>
    <property type="evidence" value="ECO:0007669"/>
    <property type="project" value="TreeGrafter"/>
</dbReference>
<feature type="compositionally biased region" description="Low complexity" evidence="5">
    <location>
        <begin position="191"/>
        <end position="206"/>
    </location>
</feature>
<evidence type="ECO:0000256" key="5">
    <source>
        <dbReference type="SAM" id="MobiDB-lite"/>
    </source>
</evidence>
<reference evidence="7 8" key="1">
    <citation type="journal article" date="2018" name="MBio">
        <title>Comparative Genomics Reveals the Core Gene Toolbox for the Fungus-Insect Symbiosis.</title>
        <authorList>
            <person name="Wang Y."/>
            <person name="Stata M."/>
            <person name="Wang W."/>
            <person name="Stajich J.E."/>
            <person name="White M.M."/>
            <person name="Moncalvo J.M."/>
        </authorList>
    </citation>
    <scope>NUCLEOTIDE SEQUENCE [LARGE SCALE GENOMIC DNA]</scope>
    <source>
        <strain evidence="7 8">SC-DP-2</strain>
    </source>
</reference>
<sequence>APDYKQTFKVIQLQRNFLDIIEAAKVSDYLIFVLSAVQEVDEFGKSVLSAIQAIGAPSVFPVVQHDTDPSASKQLPKIKKSLMGFISYYFAGINQVYTCSSHDSTLQIVRSIANTVPQPISWRQSNPYLVADSFDFMPYSDTPNNNPTALNQIQGDLKITGHLRGANLSPNRLIHIPGHGEFQIKYIENHSSPSPSPAIASASASAQVPTSSFSSSTDPNISTQYTNSENVIIQPNPQEQDSLISFNTPDTTFNEQPDIDDSEMQVWKEKMAEMEKKEQEILQKKTKLVPKAGPSSHGKGLINGSNGSNGPEYDFGPSTSSANPRINTANDGSEYDSEEYEEIEVDEFGNPIESENSKSAVDHELPDTEESKKQLDEYLKLRAKQNADDQEFPDEVDTPLDTPAHIRFARYRGLQSFRTSPWDPYENLPVDYSRIFQLENYKKMKRSSLKSLNSSTIKYGSKITLVLKSVPKSTFDSISTDKPFCVFGLLPHENKYSVLNFLIKRNPEYEMPVKSKDEMIMMCGFRKMLVHPVYSQFNSGKENPNNVSKFERFLQQGDFYIGTVYAPICFGSSPSFVSMQNEVIPTLVGTGSVYSVDPTKVIAKRIVLTGVPFKINKKAATIRFMFYNPVDINYFKPVQLHTKYGRHGHISESLGTHGYMKCVFNGQIKAMDTVCMSLYKRVFPKWNTKLL</sequence>
<dbReference type="Proteomes" id="UP000245609">
    <property type="component" value="Unassembled WGS sequence"/>
</dbReference>
<dbReference type="SMART" id="SM00785">
    <property type="entry name" value="AARP2CN"/>
    <property type="match status" value="1"/>
</dbReference>
<dbReference type="EMBL" id="MBFS01000912">
    <property type="protein sequence ID" value="PVV01659.1"/>
    <property type="molecule type" value="Genomic_DNA"/>
</dbReference>
<evidence type="ECO:0000313" key="8">
    <source>
        <dbReference type="Proteomes" id="UP000245609"/>
    </source>
</evidence>
<dbReference type="GO" id="GO:0000462">
    <property type="term" value="P:maturation of SSU-rRNA from tricistronic rRNA transcript (SSU-rRNA, 5.8S rRNA, LSU-rRNA)"/>
    <property type="evidence" value="ECO:0007669"/>
    <property type="project" value="TreeGrafter"/>
</dbReference>
<keyword evidence="3" id="KW-0539">Nucleus</keyword>
<keyword evidence="2" id="KW-0690">Ribosome biogenesis</keyword>
<dbReference type="PROSITE" id="PS51714">
    <property type="entry name" value="G_BMS1"/>
    <property type="match status" value="1"/>
</dbReference>
<dbReference type="GO" id="GO:0000479">
    <property type="term" value="P:endonucleolytic cleavage of tricistronic rRNA transcript (SSU-rRNA, 5.8S rRNA, LSU-rRNA)"/>
    <property type="evidence" value="ECO:0007669"/>
    <property type="project" value="TreeGrafter"/>
</dbReference>
<dbReference type="PANTHER" id="PTHR12858:SF1">
    <property type="entry name" value="PRE-RRNA-PROCESSING PROTEIN TSR1 HOMOLOG"/>
    <property type="match status" value="1"/>
</dbReference>
<proteinExistence type="inferred from homology"/>
<dbReference type="GO" id="GO:0005525">
    <property type="term" value="F:GTP binding"/>
    <property type="evidence" value="ECO:0007669"/>
    <property type="project" value="TreeGrafter"/>
</dbReference>
<dbReference type="Pfam" id="PF04950">
    <property type="entry name" value="RIBIOP_C"/>
    <property type="match status" value="1"/>
</dbReference>
<dbReference type="PANTHER" id="PTHR12858">
    <property type="entry name" value="RIBOSOME BIOGENESIS PROTEIN"/>
    <property type="match status" value="1"/>
</dbReference>
<dbReference type="Pfam" id="PF08142">
    <property type="entry name" value="AARP2CN"/>
    <property type="match status" value="1"/>
</dbReference>
<dbReference type="InterPro" id="IPR012948">
    <property type="entry name" value="AARP2CN"/>
</dbReference>
<dbReference type="GO" id="GO:0003924">
    <property type="term" value="F:GTPase activity"/>
    <property type="evidence" value="ECO:0007669"/>
    <property type="project" value="TreeGrafter"/>
</dbReference>
<feature type="compositionally biased region" description="Basic and acidic residues" evidence="5">
    <location>
        <begin position="360"/>
        <end position="372"/>
    </location>
</feature>
<accession>A0A2T9ZAM3</accession>
<dbReference type="InterPro" id="IPR039761">
    <property type="entry name" value="Bms1/Tsr1"/>
</dbReference>
<evidence type="ECO:0000256" key="1">
    <source>
        <dbReference type="ARBA" id="ARBA00004604"/>
    </source>
</evidence>
<evidence type="ECO:0000256" key="3">
    <source>
        <dbReference type="ARBA" id="ARBA00023242"/>
    </source>
</evidence>
<dbReference type="STRING" id="133381.A0A2T9ZAM3"/>
<comment type="subcellular location">
    <subcellularLocation>
        <location evidence="1">Nucleus</location>
        <location evidence="1">Nucleolus</location>
    </subcellularLocation>
</comment>
<comment type="caution">
    <text evidence="7">The sequence shown here is derived from an EMBL/GenBank/DDBJ whole genome shotgun (WGS) entry which is preliminary data.</text>
</comment>
<evidence type="ECO:0000256" key="2">
    <source>
        <dbReference type="ARBA" id="ARBA00022517"/>
    </source>
</evidence>
<dbReference type="AlphaFoldDB" id="A0A2T9ZAM3"/>
<evidence type="ECO:0000256" key="4">
    <source>
        <dbReference type="ARBA" id="ARBA00038288"/>
    </source>
</evidence>
<gene>
    <name evidence="7" type="ORF">BB560_003913</name>
</gene>
<dbReference type="GO" id="GO:0034511">
    <property type="term" value="F:U3 snoRNA binding"/>
    <property type="evidence" value="ECO:0007669"/>
    <property type="project" value="TreeGrafter"/>
</dbReference>
<feature type="compositionally biased region" description="Polar residues" evidence="5">
    <location>
        <begin position="317"/>
        <end position="331"/>
    </location>
</feature>
<keyword evidence="8" id="KW-1185">Reference proteome</keyword>
<feature type="region of interest" description="Disordered" evidence="5">
    <location>
        <begin position="188"/>
        <end position="223"/>
    </location>
</feature>